<dbReference type="InterPro" id="IPR027417">
    <property type="entry name" value="P-loop_NTPase"/>
</dbReference>
<dbReference type="RefSeq" id="WP_162643082.1">
    <property type="nucleotide sequence ID" value="NZ_CP048286.1"/>
</dbReference>
<dbReference type="Gene3D" id="3.40.50.300">
    <property type="entry name" value="P-loop containing nucleotide triphosphate hydrolases"/>
    <property type="match status" value="1"/>
</dbReference>
<organism evidence="3 4">
    <name type="scientific">Paenibacillus rhizovicinus</name>
    <dbReference type="NCBI Taxonomy" id="2704463"/>
    <lineage>
        <taxon>Bacteria</taxon>
        <taxon>Bacillati</taxon>
        <taxon>Bacillota</taxon>
        <taxon>Bacilli</taxon>
        <taxon>Bacillales</taxon>
        <taxon>Paenibacillaceae</taxon>
        <taxon>Paenibacillus</taxon>
    </lineage>
</organism>
<gene>
    <name evidence="3" type="primary">cpaF</name>
    <name evidence="3" type="ORF">GZH47_21410</name>
</gene>
<reference evidence="3 4" key="1">
    <citation type="submission" date="2020-02" db="EMBL/GenBank/DDBJ databases">
        <title>Paenibacillus sp. nov., isolated from rhizosphere soil of tomato.</title>
        <authorList>
            <person name="Weon H.-Y."/>
            <person name="Lee S.A."/>
        </authorList>
    </citation>
    <scope>NUCLEOTIDE SEQUENCE [LARGE SCALE GENOMIC DNA]</scope>
    <source>
        <strain evidence="3 4">14171R-81</strain>
    </source>
</reference>
<dbReference type="GO" id="GO:0016887">
    <property type="term" value="F:ATP hydrolysis activity"/>
    <property type="evidence" value="ECO:0007669"/>
    <property type="project" value="InterPro"/>
</dbReference>
<dbReference type="PANTHER" id="PTHR30486:SF6">
    <property type="entry name" value="TYPE IV PILUS RETRACTATION ATPASE PILT"/>
    <property type="match status" value="1"/>
</dbReference>
<evidence type="ECO:0000259" key="2">
    <source>
        <dbReference type="Pfam" id="PF00437"/>
    </source>
</evidence>
<dbReference type="SUPFAM" id="SSF52540">
    <property type="entry name" value="P-loop containing nucleoside triphosphate hydrolases"/>
    <property type="match status" value="1"/>
</dbReference>
<dbReference type="KEGG" id="prz:GZH47_21410"/>
<protein>
    <submittedName>
        <fullName evidence="3">Flp pilus assembly complex ATPase component</fullName>
    </submittedName>
</protein>
<dbReference type="Proteomes" id="UP000479114">
    <property type="component" value="Chromosome"/>
</dbReference>
<dbReference type="EMBL" id="CP048286">
    <property type="protein sequence ID" value="QHW33109.1"/>
    <property type="molecule type" value="Genomic_DNA"/>
</dbReference>
<dbReference type="Pfam" id="PF00437">
    <property type="entry name" value="T2SSE"/>
    <property type="match status" value="1"/>
</dbReference>
<dbReference type="AlphaFoldDB" id="A0A6C0P3P9"/>
<feature type="domain" description="Bacterial type II secretion system protein E" evidence="2">
    <location>
        <begin position="209"/>
        <end position="379"/>
    </location>
</feature>
<evidence type="ECO:0000313" key="3">
    <source>
        <dbReference type="EMBL" id="QHW33109.1"/>
    </source>
</evidence>
<comment type="similarity">
    <text evidence="1">Belongs to the GSP E family.</text>
</comment>
<dbReference type="PANTHER" id="PTHR30486">
    <property type="entry name" value="TWITCHING MOTILITY PROTEIN PILT"/>
    <property type="match status" value="1"/>
</dbReference>
<proteinExistence type="inferred from homology"/>
<keyword evidence="4" id="KW-1185">Reference proteome</keyword>
<evidence type="ECO:0000313" key="4">
    <source>
        <dbReference type="Proteomes" id="UP000479114"/>
    </source>
</evidence>
<sequence>MMKDQARFSPAAFSSKLRESEENADAYAASLAGAGAEPLRDFRRLAEDVRSYLAQPRGEAEEERREYNECLNRAVLGYTDDRERILAVIADRLLRQRIHELPGYRHPYSTLAEALFAEVIGMNVLELVLRNRDGLEEIQVVGTAVFEVRGGIARPSVYTFASLREVERIQQNLVLYNNDRITPRKRWAEVMLRDGTRVTMTGFGFTAKPTLTLRFYTVRRFQLGQLSEPEFGTISERLRLMLLAVLQAKFNVVIIGPTNSGKTNLIKALIGELPDEERLVTIEGRHELMLQRDFPAKNVIEYEVDEEDPQHRSAQAFKLALRQSPQRIIHAEIRDEDANIYVRACTRGHAGSMTTLHANTLEDVPEAIADMCLQDGRVMNPDRLTKRIAEYVTQIGIEMRLIGGRRRLVRLAEIGWDKGDTAVREWAVFDEGSGEWHYPHLPSAEALGRLKLGARQEWTDAWPDQSLGIVPAAAGAVRSARLLQDGGAWAAT</sequence>
<dbReference type="InterPro" id="IPR001482">
    <property type="entry name" value="T2SS/T4SS_dom"/>
</dbReference>
<accession>A0A6C0P3P9</accession>
<dbReference type="InterPro" id="IPR050921">
    <property type="entry name" value="T4SS_GSP_E_ATPase"/>
</dbReference>
<evidence type="ECO:0000256" key="1">
    <source>
        <dbReference type="ARBA" id="ARBA00006611"/>
    </source>
</evidence>
<name>A0A6C0P3P9_9BACL</name>
<dbReference type="Gene3D" id="3.30.450.380">
    <property type="match status" value="1"/>
</dbReference>